<evidence type="ECO:0000259" key="8">
    <source>
        <dbReference type="Pfam" id="PF01379"/>
    </source>
</evidence>
<dbReference type="SUPFAM" id="SSF54782">
    <property type="entry name" value="Porphobilinogen deaminase (hydroxymethylbilane synthase), C-terminal domain"/>
    <property type="match status" value="1"/>
</dbReference>
<feature type="domain" description="Porphobilinogen deaminase N-terminal" evidence="8">
    <location>
        <begin position="4"/>
        <end position="211"/>
    </location>
</feature>
<organism evidence="10">
    <name type="scientific">uncultured bacterium 5G4</name>
    <dbReference type="NCBI Taxonomy" id="1701326"/>
    <lineage>
        <taxon>Bacteria</taxon>
        <taxon>environmental samples</taxon>
    </lineage>
</organism>
<proteinExistence type="inferred from homology"/>
<dbReference type="PRINTS" id="PR00151">
    <property type="entry name" value="PORPHBDMNASE"/>
</dbReference>
<dbReference type="InterPro" id="IPR000860">
    <property type="entry name" value="HemC"/>
</dbReference>
<dbReference type="FunFam" id="3.40.190.10:FF:000005">
    <property type="entry name" value="Porphobilinogen deaminase"/>
    <property type="match status" value="1"/>
</dbReference>
<dbReference type="SUPFAM" id="SSF53850">
    <property type="entry name" value="Periplasmic binding protein-like II"/>
    <property type="match status" value="1"/>
</dbReference>
<dbReference type="InterPro" id="IPR036803">
    <property type="entry name" value="Porphobilinogen_deaminase_C_sf"/>
</dbReference>
<comment type="cofactor">
    <cofactor evidence="7">
        <name>dipyrromethane</name>
        <dbReference type="ChEBI" id="CHEBI:60342"/>
    </cofactor>
    <text evidence="7">Binds 1 dipyrromethane group covalently.</text>
</comment>
<dbReference type="InterPro" id="IPR022418">
    <property type="entry name" value="Porphobilinogen_deaminase_C"/>
</dbReference>
<dbReference type="Pfam" id="PF01379">
    <property type="entry name" value="Porphobil_deam"/>
    <property type="match status" value="1"/>
</dbReference>
<comment type="catalytic activity">
    <reaction evidence="6 7">
        <text>4 porphobilinogen + H2O = hydroxymethylbilane + 4 NH4(+)</text>
        <dbReference type="Rhea" id="RHEA:13185"/>
        <dbReference type="ChEBI" id="CHEBI:15377"/>
        <dbReference type="ChEBI" id="CHEBI:28938"/>
        <dbReference type="ChEBI" id="CHEBI:57845"/>
        <dbReference type="ChEBI" id="CHEBI:58126"/>
        <dbReference type="EC" id="2.5.1.61"/>
    </reaction>
</comment>
<protein>
    <recommendedName>
        <fullName evidence="7">Porphobilinogen deaminase</fullName>
        <shortName evidence="7">PBG</shortName>
        <ecNumber evidence="7">2.5.1.61</ecNumber>
    </recommendedName>
    <alternativeName>
        <fullName evidence="7">Hydroxymethylbilane synthase</fullName>
        <shortName evidence="7">HMBS</shortName>
    </alternativeName>
    <alternativeName>
        <fullName evidence="7">Pre-uroporphyrinogen synthase</fullName>
    </alternativeName>
</protein>
<evidence type="ECO:0000259" key="9">
    <source>
        <dbReference type="Pfam" id="PF03900"/>
    </source>
</evidence>
<evidence type="ECO:0000256" key="2">
    <source>
        <dbReference type="ARBA" id="ARBA00005638"/>
    </source>
</evidence>
<dbReference type="Gene3D" id="3.40.190.10">
    <property type="entry name" value="Periplasmic binding protein-like II"/>
    <property type="match status" value="2"/>
</dbReference>
<evidence type="ECO:0000256" key="7">
    <source>
        <dbReference type="HAMAP-Rule" id="MF_00260"/>
    </source>
</evidence>
<dbReference type="Gene3D" id="3.30.160.40">
    <property type="entry name" value="Porphobilinogen deaminase, C-terminal domain"/>
    <property type="match status" value="1"/>
</dbReference>
<dbReference type="GO" id="GO:0004418">
    <property type="term" value="F:hydroxymethylbilane synthase activity"/>
    <property type="evidence" value="ECO:0007669"/>
    <property type="project" value="UniProtKB-UniRule"/>
</dbReference>
<keyword evidence="5 7" id="KW-0627">Porphyrin biosynthesis</keyword>
<dbReference type="PANTHER" id="PTHR11557:SF0">
    <property type="entry name" value="PORPHOBILINOGEN DEAMINASE"/>
    <property type="match status" value="1"/>
</dbReference>
<dbReference type="EMBL" id="KT342856">
    <property type="protein sequence ID" value="ANA08066.1"/>
    <property type="molecule type" value="Genomic_DNA"/>
</dbReference>
<evidence type="ECO:0000313" key="10">
    <source>
        <dbReference type="EMBL" id="ANA08066.1"/>
    </source>
</evidence>
<dbReference type="AlphaFoldDB" id="A0A166H3Q3"/>
<comment type="subunit">
    <text evidence="3 7">Monomer.</text>
</comment>
<comment type="function">
    <text evidence="1 7">Tetrapolymerization of the monopyrrole PBG into the hydroxymethylbilane pre-uroporphyrinogen in several discrete steps.</text>
</comment>
<evidence type="ECO:0000256" key="1">
    <source>
        <dbReference type="ARBA" id="ARBA00002869"/>
    </source>
</evidence>
<dbReference type="PIRSF" id="PIRSF001438">
    <property type="entry name" value="4pyrrol_synth_OHMeBilane_synth"/>
    <property type="match status" value="1"/>
</dbReference>
<feature type="domain" description="Porphobilinogen deaminase C-terminal" evidence="9">
    <location>
        <begin position="226"/>
        <end position="290"/>
    </location>
</feature>
<name>A0A166H3Q3_9BACT</name>
<dbReference type="EC" id="2.5.1.61" evidence="7"/>
<dbReference type="HAMAP" id="MF_00260">
    <property type="entry name" value="Porphobil_deam"/>
    <property type="match status" value="1"/>
</dbReference>
<feature type="modified residue" description="S-(dipyrrolylmethanemethyl)cysteine" evidence="7">
    <location>
        <position position="240"/>
    </location>
</feature>
<dbReference type="Pfam" id="PF03900">
    <property type="entry name" value="Porphobil_deamC"/>
    <property type="match status" value="1"/>
</dbReference>
<evidence type="ECO:0000256" key="6">
    <source>
        <dbReference type="ARBA" id="ARBA00048169"/>
    </source>
</evidence>
<keyword evidence="4 7" id="KW-0808">Transferase</keyword>
<sequence length="303" mass="32622">MTRLVLGTRGSPLARRQVEIVIEALQASVPGIEIETRIIRTEGDRRTDEPLQAMAGEGVFVKEIERLLLSREIDIAVHSLKDMPAVTPEGLTIGAVMARGDARDALVSRDNVTLAELPNRARVGTDSRRRVVQLLALRPDLEVEGIRGNVDTRIGKTESGEYDAVVLAYAGLQRLGLGERPSQVFSLDEILPAVGQAVLAIECRAGDEDTLKTLSTIEDTSTRAAIDAERAFLRRLGTGCSLPIGCYGEVTDDKLRLRAFVANDDGRIKKGSSQGPASAAARSGDMLAVRLMMEAGVAPARRS</sequence>
<dbReference type="GO" id="GO:0005737">
    <property type="term" value="C:cytoplasm"/>
    <property type="evidence" value="ECO:0007669"/>
    <property type="project" value="UniProtKB-UniRule"/>
</dbReference>
<dbReference type="GO" id="GO:0006782">
    <property type="term" value="P:protoporphyrinogen IX biosynthetic process"/>
    <property type="evidence" value="ECO:0007669"/>
    <property type="project" value="UniProtKB-UniRule"/>
</dbReference>
<gene>
    <name evidence="7 10" type="primary">hemC</name>
    <name evidence="10" type="ORF">5G4_037</name>
</gene>
<evidence type="ECO:0000256" key="4">
    <source>
        <dbReference type="ARBA" id="ARBA00022679"/>
    </source>
</evidence>
<dbReference type="PANTHER" id="PTHR11557">
    <property type="entry name" value="PORPHOBILINOGEN DEAMINASE"/>
    <property type="match status" value="1"/>
</dbReference>
<comment type="miscellaneous">
    <text evidence="7">The porphobilinogen subunits are added to the dipyrromethane group.</text>
</comment>
<evidence type="ECO:0000256" key="5">
    <source>
        <dbReference type="ARBA" id="ARBA00023244"/>
    </source>
</evidence>
<comment type="similarity">
    <text evidence="2 7">Belongs to the HMBS family.</text>
</comment>
<reference evidence="10" key="1">
    <citation type="submission" date="2015-07" db="EMBL/GenBank/DDBJ databases">
        <title>Exploring the genomic information of specific uncultured soil bacteria through a new metagenomic library-based strategy.</title>
        <authorList>
            <person name="Liu Y."/>
            <person name="Zhang R."/>
        </authorList>
    </citation>
    <scope>NUCLEOTIDE SEQUENCE</scope>
</reference>
<dbReference type="InterPro" id="IPR022417">
    <property type="entry name" value="Porphobilin_deaminase_N"/>
</dbReference>
<evidence type="ECO:0000256" key="3">
    <source>
        <dbReference type="ARBA" id="ARBA00011245"/>
    </source>
</evidence>
<accession>A0A166H3Q3</accession>
<dbReference type="NCBIfam" id="TIGR00212">
    <property type="entry name" value="hemC"/>
    <property type="match status" value="1"/>
</dbReference>